<keyword evidence="3" id="KW-1185">Reference proteome</keyword>
<dbReference type="EMBL" id="JADBGF010000001">
    <property type="protein sequence ID" value="MBE1594692.1"/>
    <property type="molecule type" value="Genomic_DNA"/>
</dbReference>
<evidence type="ECO:0000313" key="2">
    <source>
        <dbReference type="EMBL" id="MBE1594692.1"/>
    </source>
</evidence>
<dbReference type="Pfam" id="PF00903">
    <property type="entry name" value="Glyoxalase"/>
    <property type="match status" value="1"/>
</dbReference>
<gene>
    <name evidence="2" type="ORF">H4687_000821</name>
</gene>
<dbReference type="AlphaFoldDB" id="A0A8I0P0I4"/>
<feature type="domain" description="VOC" evidence="1">
    <location>
        <begin position="8"/>
        <end position="134"/>
    </location>
</feature>
<comment type="caution">
    <text evidence="2">The sequence shown here is derived from an EMBL/GenBank/DDBJ whole genome shotgun (WGS) entry which is preliminary data.</text>
</comment>
<dbReference type="Proteomes" id="UP000629287">
    <property type="component" value="Unassembled WGS sequence"/>
</dbReference>
<dbReference type="Gene3D" id="3.30.720.110">
    <property type="match status" value="1"/>
</dbReference>
<dbReference type="SUPFAM" id="SSF54593">
    <property type="entry name" value="Glyoxalase/Bleomycin resistance protein/Dihydroxybiphenyl dioxygenase"/>
    <property type="match status" value="1"/>
</dbReference>
<dbReference type="RefSeq" id="WP_046913774.1">
    <property type="nucleotide sequence ID" value="NZ_JADBGF010000001.1"/>
</dbReference>
<dbReference type="PANTHER" id="PTHR34109:SF1">
    <property type="entry name" value="VOC DOMAIN-CONTAINING PROTEIN"/>
    <property type="match status" value="1"/>
</dbReference>
<dbReference type="PANTHER" id="PTHR34109">
    <property type="entry name" value="BNAUNNG04460D PROTEIN-RELATED"/>
    <property type="match status" value="1"/>
</dbReference>
<dbReference type="GeneID" id="86825443"/>
<proteinExistence type="predicted"/>
<protein>
    <submittedName>
        <fullName evidence="2">PhnB protein</fullName>
    </submittedName>
</protein>
<dbReference type="OrthoDB" id="9795306at2"/>
<dbReference type="Gene3D" id="3.30.720.120">
    <property type="match status" value="1"/>
</dbReference>
<dbReference type="InterPro" id="IPR004360">
    <property type="entry name" value="Glyas_Fos-R_dOase_dom"/>
</dbReference>
<accession>A0A8I0P0I4</accession>
<sequence length="153" mass="16835">MSTKPFSEDDPRVTPYLSVDGAAAGIDFYVAVLGATERMRMASPDGKVHHAELQIGNSVVMVADEFPELGFRGPRSLGGTPVHLYVYVEDVDAVFAEALARGATEVNAVKDEFYGDRVGQFEDPYGHRWHVATHVEDVPPEEMAKRVREAMPD</sequence>
<dbReference type="PROSITE" id="PS51819">
    <property type="entry name" value="VOC"/>
    <property type="match status" value="1"/>
</dbReference>
<dbReference type="InterPro" id="IPR029068">
    <property type="entry name" value="Glyas_Bleomycin-R_OHBP_Dase"/>
</dbReference>
<name>A0A8I0P0I4_9ACTN</name>
<organism evidence="2 3">
    <name type="scientific">Streptomyces stelliscabiei</name>
    <dbReference type="NCBI Taxonomy" id="146820"/>
    <lineage>
        <taxon>Bacteria</taxon>
        <taxon>Bacillati</taxon>
        <taxon>Actinomycetota</taxon>
        <taxon>Actinomycetes</taxon>
        <taxon>Kitasatosporales</taxon>
        <taxon>Streptomycetaceae</taxon>
        <taxon>Streptomyces</taxon>
    </lineage>
</organism>
<evidence type="ECO:0000259" key="1">
    <source>
        <dbReference type="PROSITE" id="PS51819"/>
    </source>
</evidence>
<dbReference type="InterPro" id="IPR037523">
    <property type="entry name" value="VOC_core"/>
</dbReference>
<dbReference type="CDD" id="cd07246">
    <property type="entry name" value="VOC_like"/>
    <property type="match status" value="1"/>
</dbReference>
<evidence type="ECO:0000313" key="3">
    <source>
        <dbReference type="Proteomes" id="UP000629287"/>
    </source>
</evidence>
<reference evidence="2 3" key="1">
    <citation type="submission" date="2020-10" db="EMBL/GenBank/DDBJ databases">
        <title>Sequencing the genomes of 1000 actinobacteria strains.</title>
        <authorList>
            <person name="Klenk H.-P."/>
        </authorList>
    </citation>
    <scope>NUCLEOTIDE SEQUENCE [LARGE SCALE GENOMIC DNA]</scope>
    <source>
        <strain evidence="2 3">DSM 41803</strain>
    </source>
</reference>